<keyword evidence="1 2" id="KW-0808">Transferase</keyword>
<reference evidence="2 3" key="1">
    <citation type="submission" date="2015-07" db="EMBL/GenBank/DDBJ databases">
        <title>Whole genome sequencing of Bosea vaviloviae isolated from cave pool.</title>
        <authorList>
            <person name="Tan N.E.H."/>
            <person name="Lee Y.P."/>
            <person name="Gan H.M."/>
            <person name="Barton H."/>
            <person name="Savka M.A."/>
        </authorList>
    </citation>
    <scope>NUCLEOTIDE SEQUENCE [LARGE SCALE GENOMIC DNA]</scope>
    <source>
        <strain evidence="2 3">SD260</strain>
    </source>
</reference>
<name>A0A0N1FJK0_9HYPH</name>
<comment type="caution">
    <text evidence="2">The sequence shown here is derived from an EMBL/GenBank/DDBJ whole genome shotgun (WGS) entry which is preliminary data.</text>
</comment>
<proteinExistence type="predicted"/>
<dbReference type="Pfam" id="PF02515">
    <property type="entry name" value="CoA_transf_3"/>
    <property type="match status" value="1"/>
</dbReference>
<dbReference type="Proteomes" id="UP000037822">
    <property type="component" value="Unassembled WGS sequence"/>
</dbReference>
<dbReference type="PANTHER" id="PTHR48207:SF3">
    <property type="entry name" value="SUCCINATE--HYDROXYMETHYLGLUTARATE COA-TRANSFERASE"/>
    <property type="match status" value="1"/>
</dbReference>
<dbReference type="PATRIC" id="fig|1526658.3.peg.4639"/>
<evidence type="ECO:0000313" key="2">
    <source>
        <dbReference type="EMBL" id="KPH81807.1"/>
    </source>
</evidence>
<keyword evidence="3" id="KW-1185">Reference proteome</keyword>
<dbReference type="InterPro" id="IPR044855">
    <property type="entry name" value="CoA-Trfase_III_dom3_sf"/>
</dbReference>
<sequence>MLDRRIFEGVRVLDLTRVMSGPFCTAMMADLGAEIIKIELPGSGEEGRFFAPHVAGESTYFAMLNRGKKSVTVNMKSPDGIALIRDIAKTADVLVENFRPGVMERLGLGHAALQAQNSRLIYASISGFGQEGPYRDWPAFDLVVQAMSGLMHITGERDGRPTAVGESLADVTTGMFAAFGVASALYDREKTGTGRRVEVAMLDSLFSMLITALSRKLYTDKPVRRVGNRHPETYPVDSFATRDGDIVIVGFTDGLYRKICTVIGRPDLSADPRLATNIGRNAHEEELRSAIAQWAAGLGRDEAVAALRREDVTAAPVWSFEELLDSGHVEARGLVREGVNTKLGTIPLVGQPVRFHGAPGPDGPQRSPMVGEHTDEVLADILCLTSERIAALRAARAI</sequence>
<evidence type="ECO:0000313" key="3">
    <source>
        <dbReference type="Proteomes" id="UP000037822"/>
    </source>
</evidence>
<dbReference type="InterPro" id="IPR003673">
    <property type="entry name" value="CoA-Trfase_fam_III"/>
</dbReference>
<dbReference type="SUPFAM" id="SSF89796">
    <property type="entry name" value="CoA-transferase family III (CaiB/BaiF)"/>
    <property type="match status" value="1"/>
</dbReference>
<evidence type="ECO:0000256" key="1">
    <source>
        <dbReference type="ARBA" id="ARBA00022679"/>
    </source>
</evidence>
<dbReference type="RefSeq" id="WP_054208275.1">
    <property type="nucleotide sequence ID" value="NZ_LGSZ01000027.1"/>
</dbReference>
<accession>A0A0N1FJK0</accession>
<organism evidence="2 3">
    <name type="scientific">Bosea vaviloviae</name>
    <dbReference type="NCBI Taxonomy" id="1526658"/>
    <lineage>
        <taxon>Bacteria</taxon>
        <taxon>Pseudomonadati</taxon>
        <taxon>Pseudomonadota</taxon>
        <taxon>Alphaproteobacteria</taxon>
        <taxon>Hyphomicrobiales</taxon>
        <taxon>Boseaceae</taxon>
        <taxon>Bosea</taxon>
    </lineage>
</organism>
<protein>
    <submittedName>
        <fullName evidence="2">Acyl-CoA transferase</fullName>
    </submittedName>
</protein>
<dbReference type="InterPro" id="IPR050483">
    <property type="entry name" value="CoA-transferase_III_domain"/>
</dbReference>
<dbReference type="GO" id="GO:0008410">
    <property type="term" value="F:CoA-transferase activity"/>
    <property type="evidence" value="ECO:0007669"/>
    <property type="project" value="TreeGrafter"/>
</dbReference>
<dbReference type="AlphaFoldDB" id="A0A0N1FJK0"/>
<gene>
    <name evidence="2" type="ORF">AE618_06650</name>
</gene>
<dbReference type="EMBL" id="LGSZ01000027">
    <property type="protein sequence ID" value="KPH81807.1"/>
    <property type="molecule type" value="Genomic_DNA"/>
</dbReference>
<dbReference type="OrthoDB" id="9806585at2"/>
<dbReference type="PANTHER" id="PTHR48207">
    <property type="entry name" value="SUCCINATE--HYDROXYMETHYLGLUTARATE COA-TRANSFERASE"/>
    <property type="match status" value="1"/>
</dbReference>
<dbReference type="InterPro" id="IPR023606">
    <property type="entry name" value="CoA-Trfase_III_dom_1_sf"/>
</dbReference>
<dbReference type="Gene3D" id="3.30.1540.10">
    <property type="entry name" value="formyl-coa transferase, domain 3"/>
    <property type="match status" value="1"/>
</dbReference>
<dbReference type="Gene3D" id="3.40.50.10540">
    <property type="entry name" value="Crotonobetainyl-coa:carnitine coa-transferase, domain 1"/>
    <property type="match status" value="1"/>
</dbReference>